<evidence type="ECO:0000313" key="15">
    <source>
        <dbReference type="Proteomes" id="UP001497623"/>
    </source>
</evidence>
<dbReference type="FunFam" id="3.40.850.10:FF:000065">
    <property type="entry name" value="Kinesin-like protein"/>
    <property type="match status" value="1"/>
</dbReference>
<comment type="caution">
    <text evidence="14">The sequence shown here is derived from an EMBL/GenBank/DDBJ whole genome shotgun (WGS) entry which is preliminary data.</text>
</comment>
<keyword evidence="8 10" id="KW-0505">Motor protein</keyword>
<protein>
    <recommendedName>
        <fullName evidence="11">Kinesin-like protein</fullName>
    </recommendedName>
</protein>
<dbReference type="SUPFAM" id="SSF52540">
    <property type="entry name" value="P-loop containing nucleoside triphosphate hydrolases"/>
    <property type="match status" value="1"/>
</dbReference>
<dbReference type="InterPro" id="IPR001752">
    <property type="entry name" value="Kinesin_motor_dom"/>
</dbReference>
<dbReference type="EMBL" id="CAXKWB010004135">
    <property type="protein sequence ID" value="CAL4072226.1"/>
    <property type="molecule type" value="Genomic_DNA"/>
</dbReference>
<evidence type="ECO:0000313" key="14">
    <source>
        <dbReference type="EMBL" id="CAL4072226.1"/>
    </source>
</evidence>
<evidence type="ECO:0000256" key="1">
    <source>
        <dbReference type="ARBA" id="ARBA00004245"/>
    </source>
</evidence>
<evidence type="ECO:0000259" key="13">
    <source>
        <dbReference type="PROSITE" id="PS50067"/>
    </source>
</evidence>
<keyword evidence="5 10" id="KW-0547">Nucleotide-binding</keyword>
<evidence type="ECO:0000256" key="8">
    <source>
        <dbReference type="ARBA" id="ARBA00023175"/>
    </source>
</evidence>
<dbReference type="InterPro" id="IPR036961">
    <property type="entry name" value="Kinesin_motor_dom_sf"/>
</dbReference>
<dbReference type="GO" id="GO:0005874">
    <property type="term" value="C:microtubule"/>
    <property type="evidence" value="ECO:0007669"/>
    <property type="project" value="UniProtKB-KW"/>
</dbReference>
<evidence type="ECO:0000256" key="7">
    <source>
        <dbReference type="ARBA" id="ARBA00023054"/>
    </source>
</evidence>
<keyword evidence="7 12" id="KW-0175">Coiled coil</keyword>
<dbReference type="GO" id="GO:0008017">
    <property type="term" value="F:microtubule binding"/>
    <property type="evidence" value="ECO:0007669"/>
    <property type="project" value="InterPro"/>
</dbReference>
<dbReference type="InterPro" id="IPR019821">
    <property type="entry name" value="Kinesin_motor_CS"/>
</dbReference>
<evidence type="ECO:0000256" key="2">
    <source>
        <dbReference type="ARBA" id="ARBA00010899"/>
    </source>
</evidence>
<keyword evidence="6 10" id="KW-0067">ATP-binding</keyword>
<dbReference type="InterPro" id="IPR027640">
    <property type="entry name" value="Kinesin-like_fam"/>
</dbReference>
<evidence type="ECO:0000256" key="9">
    <source>
        <dbReference type="ARBA" id="ARBA00023212"/>
    </source>
</evidence>
<reference evidence="14 15" key="1">
    <citation type="submission" date="2024-05" db="EMBL/GenBank/DDBJ databases">
        <authorList>
            <person name="Wallberg A."/>
        </authorList>
    </citation>
    <scope>NUCLEOTIDE SEQUENCE [LARGE SCALE GENOMIC DNA]</scope>
</reference>
<dbReference type="GO" id="GO:0007018">
    <property type="term" value="P:microtubule-based movement"/>
    <property type="evidence" value="ECO:0007669"/>
    <property type="project" value="InterPro"/>
</dbReference>
<dbReference type="GO" id="GO:0003777">
    <property type="term" value="F:microtubule motor activity"/>
    <property type="evidence" value="ECO:0007669"/>
    <property type="project" value="InterPro"/>
</dbReference>
<evidence type="ECO:0000256" key="4">
    <source>
        <dbReference type="ARBA" id="ARBA00022701"/>
    </source>
</evidence>
<dbReference type="AlphaFoldDB" id="A0AAV2Q5H4"/>
<dbReference type="GO" id="GO:0090307">
    <property type="term" value="P:mitotic spindle assembly"/>
    <property type="evidence" value="ECO:0007669"/>
    <property type="project" value="UniProtKB-ARBA"/>
</dbReference>
<evidence type="ECO:0000256" key="3">
    <source>
        <dbReference type="ARBA" id="ARBA00022490"/>
    </source>
</evidence>
<dbReference type="PROSITE" id="PS00411">
    <property type="entry name" value="KINESIN_MOTOR_1"/>
    <property type="match status" value="1"/>
</dbReference>
<dbReference type="PRINTS" id="PR00380">
    <property type="entry name" value="KINESINHEAVY"/>
</dbReference>
<dbReference type="PANTHER" id="PTHR47972:SF45">
    <property type="entry name" value="PROTEIN CLARET SEGREGATIONAL"/>
    <property type="match status" value="1"/>
</dbReference>
<feature type="coiled-coil region" evidence="12">
    <location>
        <begin position="158"/>
        <end position="185"/>
    </location>
</feature>
<dbReference type="Pfam" id="PF00225">
    <property type="entry name" value="Kinesin"/>
    <property type="match status" value="1"/>
</dbReference>
<keyword evidence="4 11" id="KW-0493">Microtubule</keyword>
<dbReference type="SMART" id="SM00129">
    <property type="entry name" value="KISc"/>
    <property type="match status" value="1"/>
</dbReference>
<name>A0AAV2Q5H4_MEGNR</name>
<gene>
    <name evidence="14" type="ORF">MNOR_LOCUS8780</name>
</gene>
<dbReference type="InterPro" id="IPR027417">
    <property type="entry name" value="P-loop_NTPase"/>
</dbReference>
<evidence type="ECO:0000256" key="10">
    <source>
        <dbReference type="PROSITE-ProRule" id="PRU00283"/>
    </source>
</evidence>
<keyword evidence="9" id="KW-0206">Cytoskeleton</keyword>
<accession>A0AAV2Q5H4</accession>
<dbReference type="CDD" id="cd01366">
    <property type="entry name" value="KISc_C_terminal"/>
    <property type="match status" value="1"/>
</dbReference>
<sequence length="561" mass="64083">GRTKRTAWDLKGRLVDMEAAFQEVFAEKERNKFQFLEYNSQIKVLEQEKLTFHQNLLDTQAVVNEKDDEIKRLKQTLRKNEEDAREMCEDLSRKVKQGQNTIEELEFQNSGLDRRGKSLDSDLNMRIEEISQLKATLSLVTSNHAGMEVVLSSTKQVLSDRIDQVASLEDQVQRLQHEIAHLDGKLTQGESLRRKLHNQLQELKGNIRVYCRLRPLLPNEIERNDYSAIIQHINILDERSLELTKGDPTESSMSGLTNRGENKFEFTYDRVFGQDDSQETVFTEICQLVQSALDGYNVCVFAYGQTGSGKTYTMEGGCDDWPEDDGMIPRTVKHIFSSIEMLKDKGWEYEVKANFLEIYNETIRDLLSTRENKHVEHEIRRIDKTSEDIVVSNLTVVDVKDEYRVHQLLRTAKQARAVAATSINERSSRSHCVFQIKLTGYNVKTSESCEGTLSLVDLAGSERLKESGSEGKRLTETQNINKSLSNLTHVIMALGHKASHIPYRNSKLTHLLMNSLGGNSKTLMFVNISPLESCYHETLNSLRFAMKVNQCHIGTASKQIK</sequence>
<proteinExistence type="inferred from homology"/>
<dbReference type="PROSITE" id="PS50067">
    <property type="entry name" value="KINESIN_MOTOR_2"/>
    <property type="match status" value="1"/>
</dbReference>
<evidence type="ECO:0000256" key="12">
    <source>
        <dbReference type="SAM" id="Coils"/>
    </source>
</evidence>
<keyword evidence="15" id="KW-1185">Reference proteome</keyword>
<dbReference type="Gene3D" id="3.40.850.10">
    <property type="entry name" value="Kinesin motor domain"/>
    <property type="match status" value="1"/>
</dbReference>
<organism evidence="14 15">
    <name type="scientific">Meganyctiphanes norvegica</name>
    <name type="common">Northern krill</name>
    <name type="synonym">Thysanopoda norvegica</name>
    <dbReference type="NCBI Taxonomy" id="48144"/>
    <lineage>
        <taxon>Eukaryota</taxon>
        <taxon>Metazoa</taxon>
        <taxon>Ecdysozoa</taxon>
        <taxon>Arthropoda</taxon>
        <taxon>Crustacea</taxon>
        <taxon>Multicrustacea</taxon>
        <taxon>Malacostraca</taxon>
        <taxon>Eumalacostraca</taxon>
        <taxon>Eucarida</taxon>
        <taxon>Euphausiacea</taxon>
        <taxon>Euphausiidae</taxon>
        <taxon>Meganyctiphanes</taxon>
    </lineage>
</organism>
<dbReference type="Gene3D" id="1.10.287.1490">
    <property type="match status" value="1"/>
</dbReference>
<dbReference type="Proteomes" id="UP001497623">
    <property type="component" value="Unassembled WGS sequence"/>
</dbReference>
<comment type="similarity">
    <text evidence="2">Belongs to the TRAFAC class myosin-kinesin ATPase superfamily. Kinesin family. KIN-14 subfamily.</text>
</comment>
<feature type="domain" description="Kinesin motor" evidence="13">
    <location>
        <begin position="206"/>
        <end position="551"/>
    </location>
</feature>
<feature type="binding site" evidence="10">
    <location>
        <begin position="304"/>
        <end position="311"/>
    </location>
    <ligand>
        <name>ATP</name>
        <dbReference type="ChEBI" id="CHEBI:30616"/>
    </ligand>
</feature>
<evidence type="ECO:0000256" key="11">
    <source>
        <dbReference type="RuleBase" id="RU000394"/>
    </source>
</evidence>
<evidence type="ECO:0000256" key="5">
    <source>
        <dbReference type="ARBA" id="ARBA00022741"/>
    </source>
</evidence>
<evidence type="ECO:0000256" key="6">
    <source>
        <dbReference type="ARBA" id="ARBA00022840"/>
    </source>
</evidence>
<feature type="non-terminal residue" evidence="14">
    <location>
        <position position="1"/>
    </location>
</feature>
<dbReference type="GO" id="GO:0005524">
    <property type="term" value="F:ATP binding"/>
    <property type="evidence" value="ECO:0007669"/>
    <property type="project" value="UniProtKB-UniRule"/>
</dbReference>
<feature type="coiled-coil region" evidence="12">
    <location>
        <begin position="63"/>
        <end position="108"/>
    </location>
</feature>
<dbReference type="PANTHER" id="PTHR47972">
    <property type="entry name" value="KINESIN-LIKE PROTEIN KLP-3"/>
    <property type="match status" value="1"/>
</dbReference>
<comment type="subcellular location">
    <subcellularLocation>
        <location evidence="1">Cytoplasm</location>
        <location evidence="1">Cytoskeleton</location>
    </subcellularLocation>
</comment>
<feature type="non-terminal residue" evidence="14">
    <location>
        <position position="561"/>
    </location>
</feature>
<keyword evidence="3" id="KW-0963">Cytoplasm</keyword>